<dbReference type="InterPro" id="IPR053206">
    <property type="entry name" value="Dimeric_xanthone_biosynth"/>
</dbReference>
<evidence type="ECO:0000313" key="4">
    <source>
        <dbReference type="Proteomes" id="UP001388673"/>
    </source>
</evidence>
<evidence type="ECO:0000313" key="3">
    <source>
        <dbReference type="EMBL" id="KAK8854882.1"/>
    </source>
</evidence>
<dbReference type="InterPro" id="IPR012312">
    <property type="entry name" value="Hemerythrin-like"/>
</dbReference>
<comment type="caution">
    <text evidence="3">The sequence shown here is derived from an EMBL/GenBank/DDBJ whole genome shotgun (WGS) entry which is preliminary data.</text>
</comment>
<dbReference type="Proteomes" id="UP001388673">
    <property type="component" value="Unassembled WGS sequence"/>
</dbReference>
<dbReference type="EMBL" id="JBCAWK010000006">
    <property type="protein sequence ID" value="KAK8854882.1"/>
    <property type="molecule type" value="Genomic_DNA"/>
</dbReference>
<name>A0AAW0YMY1_9TREE</name>
<dbReference type="AlphaFoldDB" id="A0AAW0YMY1"/>
<keyword evidence="1" id="KW-1133">Transmembrane helix</keyword>
<organism evidence="3 4">
    <name type="scientific">Kwoniella newhampshirensis</name>
    <dbReference type="NCBI Taxonomy" id="1651941"/>
    <lineage>
        <taxon>Eukaryota</taxon>
        <taxon>Fungi</taxon>
        <taxon>Dikarya</taxon>
        <taxon>Basidiomycota</taxon>
        <taxon>Agaricomycotina</taxon>
        <taxon>Tremellomycetes</taxon>
        <taxon>Tremellales</taxon>
        <taxon>Cryptococcaceae</taxon>
        <taxon>Kwoniella</taxon>
    </lineage>
</organism>
<dbReference type="CDD" id="cd12108">
    <property type="entry name" value="Hr-like"/>
    <property type="match status" value="1"/>
</dbReference>
<sequence>MSSTSRTSDPSTVTSPNKSTYAGILITALSLIFAIFALRLSPSAGASLRSAVGRFRPTVTALTITTPSIVSTCSTTATRHAHTDTSPQSFTMAMNAKEFREWNRLADHMDQFHNHFRYEFKRIYELADGSFHKEGMTLARFLREAQQLAHHLEMHHRIETYIFPILAKKMPQFKQGSRESGQHLQSHKKIHEGLEKYEAFLSTNLANPSKYDATELRGILDGFRDVLLTHLDEEVHDLGAESMKAAGWTLDEIRRVPM</sequence>
<dbReference type="Pfam" id="PF01814">
    <property type="entry name" value="Hemerythrin"/>
    <property type="match status" value="1"/>
</dbReference>
<reference evidence="3 4" key="1">
    <citation type="journal article" date="2024" name="bioRxiv">
        <title>Comparative genomics of Cryptococcus and Kwoniella reveals pathogenesis evolution and contrasting karyotype dynamics via intercentromeric recombination or chromosome fusion.</title>
        <authorList>
            <person name="Coelho M.A."/>
            <person name="David-Palma M."/>
            <person name="Shea T."/>
            <person name="Bowers K."/>
            <person name="McGinley-Smith S."/>
            <person name="Mohammad A.W."/>
            <person name="Gnirke A."/>
            <person name="Yurkov A.M."/>
            <person name="Nowrousian M."/>
            <person name="Sun S."/>
            <person name="Cuomo C.A."/>
            <person name="Heitman J."/>
        </authorList>
    </citation>
    <scope>NUCLEOTIDE SEQUENCE [LARGE SCALE GENOMIC DNA]</scope>
    <source>
        <strain evidence="3 4">CBS 13917</strain>
    </source>
</reference>
<accession>A0AAW0YMY1</accession>
<dbReference type="RefSeq" id="XP_066803120.1">
    <property type="nucleotide sequence ID" value="XM_066946728.1"/>
</dbReference>
<proteinExistence type="predicted"/>
<protein>
    <recommendedName>
        <fullName evidence="2">Hemerythrin-like domain-containing protein</fullName>
    </recommendedName>
</protein>
<dbReference type="PANTHER" id="PTHR38048:SF1">
    <property type="entry name" value="HEMERYTHRIN-LIKE DOMAIN-CONTAINING PROTEIN"/>
    <property type="match status" value="1"/>
</dbReference>
<evidence type="ECO:0000256" key="1">
    <source>
        <dbReference type="SAM" id="Phobius"/>
    </source>
</evidence>
<feature type="domain" description="Hemerythrin-like" evidence="2">
    <location>
        <begin position="106"/>
        <end position="235"/>
    </location>
</feature>
<keyword evidence="1" id="KW-0472">Membrane</keyword>
<dbReference type="KEGG" id="kne:92180879"/>
<gene>
    <name evidence="3" type="ORF">IAR55_003621</name>
</gene>
<keyword evidence="4" id="KW-1185">Reference proteome</keyword>
<evidence type="ECO:0000259" key="2">
    <source>
        <dbReference type="Pfam" id="PF01814"/>
    </source>
</evidence>
<dbReference type="PANTHER" id="PTHR38048">
    <property type="entry name" value="EXPRESSED PROTEIN"/>
    <property type="match status" value="1"/>
</dbReference>
<dbReference type="Gene3D" id="1.20.120.520">
    <property type="entry name" value="nmb1532 protein domain like"/>
    <property type="match status" value="1"/>
</dbReference>
<feature type="transmembrane region" description="Helical" evidence="1">
    <location>
        <begin position="20"/>
        <end position="40"/>
    </location>
</feature>
<keyword evidence="1" id="KW-0812">Transmembrane</keyword>
<dbReference type="GeneID" id="92180879"/>